<dbReference type="InterPro" id="IPR001173">
    <property type="entry name" value="Glyco_trans_2-like"/>
</dbReference>
<evidence type="ECO:0000313" key="3">
    <source>
        <dbReference type="EMBL" id="GAA4109770.1"/>
    </source>
</evidence>
<reference evidence="4" key="1">
    <citation type="journal article" date="2019" name="Int. J. Syst. Evol. Microbiol.">
        <title>The Global Catalogue of Microorganisms (GCM) 10K type strain sequencing project: providing services to taxonomists for standard genome sequencing and annotation.</title>
        <authorList>
            <consortium name="The Broad Institute Genomics Platform"/>
            <consortium name="The Broad Institute Genome Sequencing Center for Infectious Disease"/>
            <person name="Wu L."/>
            <person name="Ma J."/>
        </authorList>
    </citation>
    <scope>NUCLEOTIDE SEQUENCE [LARGE SCALE GENOMIC DNA]</scope>
    <source>
        <strain evidence="4">JCM 17106</strain>
    </source>
</reference>
<dbReference type="PANTHER" id="PTHR43685">
    <property type="entry name" value="GLYCOSYLTRANSFERASE"/>
    <property type="match status" value="1"/>
</dbReference>
<feature type="transmembrane region" description="Helical" evidence="1">
    <location>
        <begin position="238"/>
        <end position="256"/>
    </location>
</feature>
<keyword evidence="4" id="KW-1185">Reference proteome</keyword>
<dbReference type="EMBL" id="BAABCW010000002">
    <property type="protein sequence ID" value="GAA4109770.1"/>
    <property type="molecule type" value="Genomic_DNA"/>
</dbReference>
<comment type="caution">
    <text evidence="3">The sequence shown here is derived from an EMBL/GenBank/DDBJ whole genome shotgun (WGS) entry which is preliminary data.</text>
</comment>
<keyword evidence="1" id="KW-1133">Transmembrane helix</keyword>
<dbReference type="RefSeq" id="WP_344924739.1">
    <property type="nucleotide sequence ID" value="NZ_BAABCW010000002.1"/>
</dbReference>
<keyword evidence="1" id="KW-0812">Transmembrane</keyword>
<dbReference type="Gene3D" id="3.90.550.10">
    <property type="entry name" value="Spore Coat Polysaccharide Biosynthesis Protein SpsA, Chain A"/>
    <property type="match status" value="1"/>
</dbReference>
<feature type="domain" description="Glycosyltransferase 2-like" evidence="2">
    <location>
        <begin position="4"/>
        <end position="132"/>
    </location>
</feature>
<name>A0ABP7XBH7_9FLAO</name>
<protein>
    <submittedName>
        <fullName evidence="3">Glycosyltransferase family 2 protein</fullName>
    </submittedName>
</protein>
<organism evidence="3 4">
    <name type="scientific">Aquimarina addita</name>
    <dbReference type="NCBI Taxonomy" id="870485"/>
    <lineage>
        <taxon>Bacteria</taxon>
        <taxon>Pseudomonadati</taxon>
        <taxon>Bacteroidota</taxon>
        <taxon>Flavobacteriia</taxon>
        <taxon>Flavobacteriales</taxon>
        <taxon>Flavobacteriaceae</taxon>
        <taxon>Aquimarina</taxon>
    </lineage>
</organism>
<dbReference type="CDD" id="cd00761">
    <property type="entry name" value="Glyco_tranf_GTA_type"/>
    <property type="match status" value="1"/>
</dbReference>
<keyword evidence="1" id="KW-0472">Membrane</keyword>
<dbReference type="InterPro" id="IPR029044">
    <property type="entry name" value="Nucleotide-diphossugar_trans"/>
</dbReference>
<evidence type="ECO:0000313" key="4">
    <source>
        <dbReference type="Proteomes" id="UP001500459"/>
    </source>
</evidence>
<gene>
    <name evidence="3" type="ORF">GCM10022393_06540</name>
</gene>
<dbReference type="Proteomes" id="UP001500459">
    <property type="component" value="Unassembled WGS sequence"/>
</dbReference>
<evidence type="ECO:0000256" key="1">
    <source>
        <dbReference type="SAM" id="Phobius"/>
    </source>
</evidence>
<dbReference type="PANTHER" id="PTHR43685:SF3">
    <property type="entry name" value="SLR2126 PROTEIN"/>
    <property type="match status" value="1"/>
</dbReference>
<dbReference type="InterPro" id="IPR050834">
    <property type="entry name" value="Glycosyltransf_2"/>
</dbReference>
<accession>A0ABP7XBH7</accession>
<evidence type="ECO:0000259" key="2">
    <source>
        <dbReference type="Pfam" id="PF00535"/>
    </source>
</evidence>
<dbReference type="SUPFAM" id="SSF53448">
    <property type="entry name" value="Nucleotide-diphospho-sugar transferases"/>
    <property type="match status" value="1"/>
</dbReference>
<dbReference type="Pfam" id="PF00535">
    <property type="entry name" value="Glycos_transf_2"/>
    <property type="match status" value="1"/>
</dbReference>
<proteinExistence type="predicted"/>
<sequence>MRFSIIIPTLGRSEELILMLDSLLNQSFKDFEAIVVDQNEKDILTSIINSYKNSLVLKHIRIPARGASHARNEGMKIAEGSILTFPDDDCEYPNDFLMRVNTCFEENPEDGIVANTMDKTDGKAIANLSSNEIKIRRSNILKTVIEAGIFIKSNIADGIWFDEDLGVGSPSGYCSDEGPDFVLQLLAKGAEMKFYPDFRMFHPNPVRVYNEQTAIRAYKYGKGRGYFLRKNKFGLKGILYFLLLYILGMLKSIVFFNKQMFMYFVKGFKGRYEGYFKSK</sequence>